<evidence type="ECO:0000256" key="1">
    <source>
        <dbReference type="ARBA" id="ARBA00002841"/>
    </source>
</evidence>
<dbReference type="PANTHER" id="PTHR30570">
    <property type="entry name" value="PERIPLASMIC PHOSPHATE BINDING COMPONENT OF PHOSPHATE ABC TRANSPORTER"/>
    <property type="match status" value="1"/>
</dbReference>
<dbReference type="NCBIfam" id="TIGR02136">
    <property type="entry name" value="ptsS_2"/>
    <property type="match status" value="1"/>
</dbReference>
<feature type="signal peptide" evidence="10">
    <location>
        <begin position="1"/>
        <end position="21"/>
    </location>
</feature>
<dbReference type="GO" id="GO:0042301">
    <property type="term" value="F:phosphate ion binding"/>
    <property type="evidence" value="ECO:0007669"/>
    <property type="project" value="UniProtKB-UniRule"/>
</dbReference>
<dbReference type="PROSITE" id="PS51257">
    <property type="entry name" value="PROKAR_LIPOPROTEIN"/>
    <property type="match status" value="1"/>
</dbReference>
<keyword evidence="14" id="KW-1185">Reference proteome</keyword>
<accession>A0A1H0JJC4</accession>
<dbReference type="Proteomes" id="UP000198860">
    <property type="component" value="Unassembled WGS sequence"/>
</dbReference>
<keyword evidence="10" id="KW-0472">Membrane</keyword>
<evidence type="ECO:0000313" key="13">
    <source>
        <dbReference type="EMBL" id="SDO43878.1"/>
    </source>
</evidence>
<keyword evidence="10" id="KW-1003">Cell membrane</keyword>
<dbReference type="EMBL" id="FNIZ01000005">
    <property type="protein sequence ID" value="SDO43878.1"/>
    <property type="molecule type" value="Genomic_DNA"/>
</dbReference>
<dbReference type="GO" id="GO:0005886">
    <property type="term" value="C:plasma membrane"/>
    <property type="evidence" value="ECO:0007669"/>
    <property type="project" value="UniProtKB-SubCell"/>
</dbReference>
<comment type="function">
    <text evidence="1">Part of the ABC transporter complex PstSACB involved in phosphate import.</text>
</comment>
<keyword evidence="6 10" id="KW-0592">Phosphate transport</keyword>
<dbReference type="AlphaFoldDB" id="A0A1H0JJC4"/>
<feature type="chain" id="PRO_5039756453" description="Phosphate-binding protein" evidence="10">
    <location>
        <begin position="22"/>
        <end position="332"/>
    </location>
</feature>
<evidence type="ECO:0000256" key="6">
    <source>
        <dbReference type="ARBA" id="ARBA00022592"/>
    </source>
</evidence>
<evidence type="ECO:0000256" key="11">
    <source>
        <dbReference type="SAM" id="MobiDB-lite"/>
    </source>
</evidence>
<dbReference type="Pfam" id="PF12849">
    <property type="entry name" value="PBP_like_2"/>
    <property type="match status" value="1"/>
</dbReference>
<dbReference type="STRING" id="240303.SAMN05421677_10550"/>
<dbReference type="PANTHER" id="PTHR30570:SF1">
    <property type="entry name" value="PHOSPHATE-BINDING PROTEIN PSTS"/>
    <property type="match status" value="1"/>
</dbReference>
<evidence type="ECO:0000256" key="2">
    <source>
        <dbReference type="ARBA" id="ARBA00004193"/>
    </source>
</evidence>
<keyword evidence="5 10" id="KW-0813">Transport</keyword>
<evidence type="ECO:0000313" key="14">
    <source>
        <dbReference type="Proteomes" id="UP000198860"/>
    </source>
</evidence>
<evidence type="ECO:0000256" key="8">
    <source>
        <dbReference type="ARBA" id="ARBA00023139"/>
    </source>
</evidence>
<keyword evidence="8 10" id="KW-0564">Palmitate</keyword>
<dbReference type="InterPro" id="IPR024370">
    <property type="entry name" value="PBP_domain"/>
</dbReference>
<dbReference type="Gene3D" id="3.40.190.10">
    <property type="entry name" value="Periplasmic binding protein-like II"/>
    <property type="match status" value="2"/>
</dbReference>
<reference evidence="14" key="1">
    <citation type="submission" date="2016-10" db="EMBL/GenBank/DDBJ databases">
        <authorList>
            <person name="Varghese N."/>
            <person name="Submissions S."/>
        </authorList>
    </citation>
    <scope>NUCLEOTIDE SEQUENCE [LARGE SCALE GENOMIC DNA]</scope>
    <source>
        <strain evidence="14">CGMCC 1.3703</strain>
    </source>
</reference>
<comment type="function">
    <text evidence="10">Involved in the system for phosphate transport across the cytoplasmic membrane.</text>
</comment>
<evidence type="ECO:0000256" key="3">
    <source>
        <dbReference type="ARBA" id="ARBA00008725"/>
    </source>
</evidence>
<gene>
    <name evidence="13" type="ORF">SAMN05421677_10550</name>
</gene>
<comment type="similarity">
    <text evidence="3 10">Belongs to the PstS family.</text>
</comment>
<comment type="subcellular location">
    <subcellularLocation>
        <location evidence="2 10">Cell membrane</location>
        <topology evidence="2 10">Lipid-anchor</topology>
    </subcellularLocation>
</comment>
<feature type="region of interest" description="Disordered" evidence="11">
    <location>
        <begin position="28"/>
        <end position="53"/>
    </location>
</feature>
<evidence type="ECO:0000259" key="12">
    <source>
        <dbReference type="Pfam" id="PF12849"/>
    </source>
</evidence>
<dbReference type="GO" id="GO:0006817">
    <property type="term" value="P:phosphate ion transport"/>
    <property type="evidence" value="ECO:0007669"/>
    <property type="project" value="UniProtKB-UniRule"/>
</dbReference>
<dbReference type="CDD" id="cd13654">
    <property type="entry name" value="PBP2_phosphate_like_2"/>
    <property type="match status" value="1"/>
</dbReference>
<feature type="compositionally biased region" description="Low complexity" evidence="11">
    <location>
        <begin position="33"/>
        <end position="45"/>
    </location>
</feature>
<dbReference type="InterPro" id="IPR050811">
    <property type="entry name" value="Phosphate_ABC_transporter"/>
</dbReference>
<evidence type="ECO:0000256" key="5">
    <source>
        <dbReference type="ARBA" id="ARBA00022448"/>
    </source>
</evidence>
<evidence type="ECO:0000256" key="10">
    <source>
        <dbReference type="RuleBase" id="RU367119"/>
    </source>
</evidence>
<proteinExistence type="inferred from homology"/>
<dbReference type="SUPFAM" id="SSF53850">
    <property type="entry name" value="Periplasmic binding protein-like II"/>
    <property type="match status" value="1"/>
</dbReference>
<evidence type="ECO:0000256" key="7">
    <source>
        <dbReference type="ARBA" id="ARBA00022729"/>
    </source>
</evidence>
<dbReference type="InterPro" id="IPR011862">
    <property type="entry name" value="Phos-bd"/>
</dbReference>
<evidence type="ECO:0000256" key="4">
    <source>
        <dbReference type="ARBA" id="ARBA00011529"/>
    </source>
</evidence>
<keyword evidence="9 10" id="KW-0449">Lipoprotein</keyword>
<organism evidence="13 14">
    <name type="scientific">Halobacillus aidingensis</name>
    <dbReference type="NCBI Taxonomy" id="240303"/>
    <lineage>
        <taxon>Bacteria</taxon>
        <taxon>Bacillati</taxon>
        <taxon>Bacillota</taxon>
        <taxon>Bacilli</taxon>
        <taxon>Bacillales</taxon>
        <taxon>Bacillaceae</taxon>
        <taxon>Halobacillus</taxon>
    </lineage>
</organism>
<sequence>MKNFKSLALMLMFILVLGVLAACGGSEEEPAAEEGNNSEEGTNAEGSEEVSGPIAIDGSSTVFPIMENLTYTYNQENPDVNVTVNSSGSGGGFKKSTVGEIDLSNASRPIKEEEMATAEENGIQLEELELAYDGLSVVVSQQNDFVEELTIDQLKQIFLESSEAKMWSDINPEWPEEEIKIFSPGHDSGTFDYFNEVILEEEPMKEGENTTLSEDDNVLVRGIENDPNAIGFFGYAYYAENEDVLKVLGISEDGNEAVKPNPETIQDGSYTPLSRPLFTYVNVNAYKEKPQVRDFVEYTLNNAGKAAEEVGYVALPEDKYQEQLETAKSWAE</sequence>
<protein>
    <recommendedName>
        <fullName evidence="10">Phosphate-binding protein</fullName>
    </recommendedName>
</protein>
<dbReference type="RefSeq" id="WP_089651713.1">
    <property type="nucleotide sequence ID" value="NZ_FNIZ01000005.1"/>
</dbReference>
<comment type="subunit">
    <text evidence="4 10">The complex is composed of two ATP-binding proteins (PstB), two transmembrane proteins (PstC and PstA) and a solute-binding protein (PstS).</text>
</comment>
<feature type="domain" description="PBP" evidence="12">
    <location>
        <begin position="44"/>
        <end position="301"/>
    </location>
</feature>
<name>A0A1H0JJC4_HALAD</name>
<dbReference type="OrthoDB" id="9790048at2"/>
<evidence type="ECO:0000256" key="9">
    <source>
        <dbReference type="ARBA" id="ARBA00023288"/>
    </source>
</evidence>
<keyword evidence="7 10" id="KW-0732">Signal</keyword>